<dbReference type="Proteomes" id="UP000029734">
    <property type="component" value="Unassembled WGS sequence"/>
</dbReference>
<evidence type="ECO:0000313" key="2">
    <source>
        <dbReference type="EMBL" id="KGE17004.1"/>
    </source>
</evidence>
<reference evidence="2 3" key="1">
    <citation type="submission" date="2014-08" db="EMBL/GenBank/DDBJ databases">
        <authorList>
            <person name="den Bakker H.C."/>
        </authorList>
    </citation>
    <scope>NUCLEOTIDE SEQUENCE [LARGE SCALE GENOMIC DNA]</scope>
    <source>
        <strain evidence="2 3">DSM 18334</strain>
    </source>
</reference>
<dbReference type="EMBL" id="JQCR01000003">
    <property type="protein sequence ID" value="KGE17004.1"/>
    <property type="molecule type" value="Genomic_DNA"/>
</dbReference>
<feature type="transmembrane region" description="Helical" evidence="1">
    <location>
        <begin position="175"/>
        <end position="191"/>
    </location>
</feature>
<feature type="transmembrane region" description="Helical" evidence="1">
    <location>
        <begin position="81"/>
        <end position="100"/>
    </location>
</feature>
<keyword evidence="3" id="KW-1185">Reference proteome</keyword>
<dbReference type="AlphaFoldDB" id="A0A098M3C9"/>
<feature type="transmembrane region" description="Helical" evidence="1">
    <location>
        <begin position="139"/>
        <end position="155"/>
    </location>
</feature>
<keyword evidence="1" id="KW-0472">Membrane</keyword>
<feature type="transmembrane region" description="Helical" evidence="1">
    <location>
        <begin position="42"/>
        <end position="61"/>
    </location>
</feature>
<dbReference type="OrthoDB" id="21325at2"/>
<accession>A0A098M3C9</accession>
<proteinExistence type="predicted"/>
<dbReference type="STRING" id="268407.PWYN_20280"/>
<organism evidence="2 3">
    <name type="scientific">Paenibacillus wynnii</name>
    <dbReference type="NCBI Taxonomy" id="268407"/>
    <lineage>
        <taxon>Bacteria</taxon>
        <taxon>Bacillati</taxon>
        <taxon>Bacillota</taxon>
        <taxon>Bacilli</taxon>
        <taxon>Bacillales</taxon>
        <taxon>Paenibacillaceae</taxon>
        <taxon>Paenibacillus</taxon>
    </lineage>
</organism>
<comment type="caution">
    <text evidence="2">The sequence shown here is derived from an EMBL/GenBank/DDBJ whole genome shotgun (WGS) entry which is preliminary data.</text>
</comment>
<evidence type="ECO:0000256" key="1">
    <source>
        <dbReference type="SAM" id="Phobius"/>
    </source>
</evidence>
<gene>
    <name evidence="2" type="ORF">PWYN_20280</name>
</gene>
<feature type="transmembrane region" description="Helical" evidence="1">
    <location>
        <begin position="112"/>
        <end position="133"/>
    </location>
</feature>
<keyword evidence="1" id="KW-1133">Transmembrane helix</keyword>
<name>A0A098M3C9_9BACL</name>
<evidence type="ECO:0000313" key="3">
    <source>
        <dbReference type="Proteomes" id="UP000029734"/>
    </source>
</evidence>
<feature type="transmembrane region" description="Helical" evidence="1">
    <location>
        <begin position="12"/>
        <end position="30"/>
    </location>
</feature>
<feature type="transmembrane region" description="Helical" evidence="1">
    <location>
        <begin position="226"/>
        <end position="246"/>
    </location>
</feature>
<sequence length="247" mass="27991">MGIILYMEGQFMTWLTLTMAVLIACAHIFTKSMRFIRTNPRSWVLSAAGGISVAYVFIHIMPELERNQKVLNQGLPKILNYFEYHIYLIAMIGLVLFYSLEWLVKTKAQSDGAFWVHMGSFFFYNLLIGYLLQDRMDDGISNVLLFTVAMTLHFMVNDHSLRSSHKESYDRKGRWILAVAVLCGWALGLVRHVDKSVTASIFAFLAGGILLNVLKEELPKEQNSRISPFLLGVACFSILLLALASLD</sequence>
<dbReference type="eggNOG" id="ENOG502Z7VW">
    <property type="taxonomic scope" value="Bacteria"/>
</dbReference>
<feature type="transmembrane region" description="Helical" evidence="1">
    <location>
        <begin position="197"/>
        <end position="214"/>
    </location>
</feature>
<protein>
    <submittedName>
        <fullName evidence="2">Uncharacterized protein</fullName>
    </submittedName>
</protein>
<keyword evidence="1" id="KW-0812">Transmembrane</keyword>
<reference evidence="2 3" key="2">
    <citation type="submission" date="2014-10" db="EMBL/GenBank/DDBJ databases">
        <title>Comparative genomics of the Paenibacillus odorifer group.</title>
        <authorList>
            <person name="Tsai Y.-C."/>
            <person name="Martin N."/>
            <person name="Korlach J."/>
            <person name="Wiedmann M."/>
        </authorList>
    </citation>
    <scope>NUCLEOTIDE SEQUENCE [LARGE SCALE GENOMIC DNA]</scope>
    <source>
        <strain evidence="2 3">DSM 18334</strain>
    </source>
</reference>